<dbReference type="EMBL" id="JBHSQV010000182">
    <property type="protein sequence ID" value="MFC5988586.1"/>
    <property type="molecule type" value="Genomic_DNA"/>
</dbReference>
<dbReference type="Proteomes" id="UP001596250">
    <property type="component" value="Unassembled WGS sequence"/>
</dbReference>
<sequence length="151" mass="16861">MAKLLPFISTTFIVLSAILVAVGWILIAKGKRQAHQTVMVWGAIFAVLFFIIYLTKTFVFGNVPFGGPDDVAVYYRIFLIFHIVLATVSAVMGLVTLRLAYKGVFLKHKRIGKPTAVIWFITAITGATVYYLLYIQYPVEHTTNLLDAIFG</sequence>
<dbReference type="Pfam" id="PF04238">
    <property type="entry name" value="DUF420"/>
    <property type="match status" value="1"/>
</dbReference>
<proteinExistence type="predicted"/>
<evidence type="ECO:0000256" key="1">
    <source>
        <dbReference type="SAM" id="Phobius"/>
    </source>
</evidence>
<feature type="transmembrane region" description="Helical" evidence="1">
    <location>
        <begin position="6"/>
        <end position="27"/>
    </location>
</feature>
<comment type="caution">
    <text evidence="2">The sequence shown here is derived from an EMBL/GenBank/DDBJ whole genome shotgun (WGS) entry which is preliminary data.</text>
</comment>
<dbReference type="PANTHER" id="PTHR37692">
    <property type="entry name" value="HYPOTHETICAL MEMBRANE SPANNING PROTEIN"/>
    <property type="match status" value="1"/>
</dbReference>
<gene>
    <name evidence="2" type="ORF">ACFPXP_19455</name>
</gene>
<organism evidence="2 3">
    <name type="scientific">Marinicrinis lubricantis</name>
    <dbReference type="NCBI Taxonomy" id="2086470"/>
    <lineage>
        <taxon>Bacteria</taxon>
        <taxon>Bacillati</taxon>
        <taxon>Bacillota</taxon>
        <taxon>Bacilli</taxon>
        <taxon>Bacillales</taxon>
        <taxon>Paenibacillaceae</taxon>
    </lineage>
</organism>
<dbReference type="InterPro" id="IPR007352">
    <property type="entry name" value="DUF420"/>
</dbReference>
<dbReference type="RefSeq" id="WP_379896058.1">
    <property type="nucleotide sequence ID" value="NZ_CBCSCT010000011.1"/>
</dbReference>
<name>A0ABW1IUC5_9BACL</name>
<keyword evidence="1" id="KW-0472">Membrane</keyword>
<reference evidence="3" key="1">
    <citation type="journal article" date="2019" name="Int. J. Syst. Evol. Microbiol.">
        <title>The Global Catalogue of Microorganisms (GCM) 10K type strain sequencing project: providing services to taxonomists for standard genome sequencing and annotation.</title>
        <authorList>
            <consortium name="The Broad Institute Genomics Platform"/>
            <consortium name="The Broad Institute Genome Sequencing Center for Infectious Disease"/>
            <person name="Wu L."/>
            <person name="Ma J."/>
        </authorList>
    </citation>
    <scope>NUCLEOTIDE SEQUENCE [LARGE SCALE GENOMIC DNA]</scope>
    <source>
        <strain evidence="3">CCM 8749</strain>
    </source>
</reference>
<evidence type="ECO:0000313" key="2">
    <source>
        <dbReference type="EMBL" id="MFC5988586.1"/>
    </source>
</evidence>
<keyword evidence="3" id="KW-1185">Reference proteome</keyword>
<protein>
    <submittedName>
        <fullName evidence="2">DUF420 domain-containing protein</fullName>
    </submittedName>
</protein>
<keyword evidence="1" id="KW-1133">Transmembrane helix</keyword>
<feature type="transmembrane region" description="Helical" evidence="1">
    <location>
        <begin position="39"/>
        <end position="61"/>
    </location>
</feature>
<accession>A0ABW1IUC5</accession>
<evidence type="ECO:0000313" key="3">
    <source>
        <dbReference type="Proteomes" id="UP001596250"/>
    </source>
</evidence>
<dbReference type="PANTHER" id="PTHR37692:SF1">
    <property type="entry name" value="DUF420 DOMAIN-CONTAINING PROTEIN"/>
    <property type="match status" value="1"/>
</dbReference>
<feature type="transmembrane region" description="Helical" evidence="1">
    <location>
        <begin position="73"/>
        <end position="95"/>
    </location>
</feature>
<keyword evidence="1" id="KW-0812">Transmembrane</keyword>
<feature type="transmembrane region" description="Helical" evidence="1">
    <location>
        <begin position="116"/>
        <end position="137"/>
    </location>
</feature>